<name>A0ABQ9J4X2_9CUCU</name>
<dbReference type="EMBL" id="JAPWTJ010001223">
    <property type="protein sequence ID" value="KAJ8973176.1"/>
    <property type="molecule type" value="Genomic_DNA"/>
</dbReference>
<gene>
    <name evidence="1" type="ORF">NQ317_007152</name>
</gene>
<sequence>MLATTAGNNMIRMESSGQIHISLNVVTQEFQTSSFILLSATSLEPFNLKFIQRVVQKGLIDRPIGMFDLAFNRFARSQIFETLKADLVDGLDLILPAESNIK</sequence>
<evidence type="ECO:0000313" key="1">
    <source>
        <dbReference type="EMBL" id="KAJ8973176.1"/>
    </source>
</evidence>
<proteinExistence type="predicted"/>
<organism evidence="1 2">
    <name type="scientific">Molorchus minor</name>
    <dbReference type="NCBI Taxonomy" id="1323400"/>
    <lineage>
        <taxon>Eukaryota</taxon>
        <taxon>Metazoa</taxon>
        <taxon>Ecdysozoa</taxon>
        <taxon>Arthropoda</taxon>
        <taxon>Hexapoda</taxon>
        <taxon>Insecta</taxon>
        <taxon>Pterygota</taxon>
        <taxon>Neoptera</taxon>
        <taxon>Endopterygota</taxon>
        <taxon>Coleoptera</taxon>
        <taxon>Polyphaga</taxon>
        <taxon>Cucujiformia</taxon>
        <taxon>Chrysomeloidea</taxon>
        <taxon>Cerambycidae</taxon>
        <taxon>Lamiinae</taxon>
        <taxon>Monochamini</taxon>
        <taxon>Molorchus</taxon>
    </lineage>
</organism>
<keyword evidence="2" id="KW-1185">Reference proteome</keyword>
<protein>
    <submittedName>
        <fullName evidence="1">Uncharacterized protein</fullName>
    </submittedName>
</protein>
<evidence type="ECO:0000313" key="2">
    <source>
        <dbReference type="Proteomes" id="UP001162164"/>
    </source>
</evidence>
<comment type="caution">
    <text evidence="1">The sequence shown here is derived from an EMBL/GenBank/DDBJ whole genome shotgun (WGS) entry which is preliminary data.</text>
</comment>
<dbReference type="Proteomes" id="UP001162164">
    <property type="component" value="Unassembled WGS sequence"/>
</dbReference>
<reference evidence="1" key="1">
    <citation type="journal article" date="2023" name="Insect Mol. Biol.">
        <title>Genome sequencing provides insights into the evolution of gene families encoding plant cell wall-degrading enzymes in longhorned beetles.</title>
        <authorList>
            <person name="Shin N.R."/>
            <person name="Okamura Y."/>
            <person name="Kirsch R."/>
            <person name="Pauchet Y."/>
        </authorList>
    </citation>
    <scope>NUCLEOTIDE SEQUENCE</scope>
    <source>
        <strain evidence="1">MMC_N1</strain>
    </source>
</reference>
<accession>A0ABQ9J4X2</accession>